<dbReference type="InterPro" id="IPR051923">
    <property type="entry name" value="Glycosyl_Hydrolase_39"/>
</dbReference>
<keyword evidence="2 3" id="KW-0326">Glycosidase</keyword>
<dbReference type="PANTHER" id="PTHR12631:SF10">
    <property type="entry name" value="BETA-XYLOSIDASE-LIKE PROTEIN-RELATED"/>
    <property type="match status" value="1"/>
</dbReference>
<evidence type="ECO:0000313" key="6">
    <source>
        <dbReference type="EMBL" id="BAT24275.1"/>
    </source>
</evidence>
<feature type="domain" description="Glycoside hydrolase family 5" evidence="5">
    <location>
        <begin position="43"/>
        <end position="316"/>
    </location>
</feature>
<keyword evidence="4" id="KW-0812">Transmembrane</keyword>
<name>A0A0P0YSP2_9ENTR</name>
<reference evidence="6" key="2">
    <citation type="journal article" date="2015" name="Sci. Rep.">
        <title>Genetic analysis of capsular polysaccharide synthesis gene clusters in 79 capsular types of Klebsiella spp.</title>
        <authorList>
            <person name="Pan Y.J."/>
            <person name="Lin T.L."/>
            <person name="Chen C.T."/>
            <person name="Chen Y.Y."/>
            <person name="Hsieh P.F."/>
            <person name="Hsu C.R."/>
            <person name="Wu M.C."/>
            <person name="Wang J.T."/>
        </authorList>
    </citation>
    <scope>NUCLEOTIDE SEQUENCE</scope>
    <source>
        <strain evidence="6">265</strain>
    </source>
</reference>
<dbReference type="GO" id="GO:0004553">
    <property type="term" value="F:hydrolase activity, hydrolyzing O-glycosyl compounds"/>
    <property type="evidence" value="ECO:0007669"/>
    <property type="project" value="InterPro"/>
</dbReference>
<keyword evidence="4" id="KW-0472">Membrane</keyword>
<accession>A0A0P0YSP2</accession>
<evidence type="ECO:0000256" key="2">
    <source>
        <dbReference type="ARBA" id="ARBA00023295"/>
    </source>
</evidence>
<feature type="transmembrane region" description="Helical" evidence="4">
    <location>
        <begin position="25"/>
        <end position="45"/>
    </location>
</feature>
<dbReference type="Gene3D" id="3.20.20.80">
    <property type="entry name" value="Glycosidases"/>
    <property type="match status" value="1"/>
</dbReference>
<sequence length="375" mass="42708">MQSCFKLLDCEGYIMATSLSKKVRYLLLLLTLCHMTAVCAFEFGIGTHIANYKESSEFYIQKVKSYGFNSVRDELYWNDVEKQNGVFSIPPNRTKTDHYFQNLQSNNVSSLLVLDYGNNIHTRGGFPSNSQQIAQFASYAAWIAERYKGKVKYYEVWNEWYLGTGISSWFLKKAKPDDAIYFQLIKATSEAIKRIDPGAKIIAGSFNPLKKPEIEWFDNYIDMGVLKYIDGISVHPYSYGNKDIKLRTPEGNISAIDRYEQHLKNKTGENIDLYITEVGYPTNSSKGGVEPELAAQYMVKYTFLAKQRDYIKGIWWYTLMNSADNTSNRESNFGILMHNESEKPSAKCLKQNEQLIAGALTNQKNASSSISCSGQ</sequence>
<evidence type="ECO:0000256" key="3">
    <source>
        <dbReference type="RuleBase" id="RU361153"/>
    </source>
</evidence>
<dbReference type="EMBL" id="AB924604">
    <property type="protein sequence ID" value="BAT24275.1"/>
    <property type="molecule type" value="Genomic_DNA"/>
</dbReference>
<reference evidence="6" key="1">
    <citation type="submission" date="2014-04" db="EMBL/GenBank/DDBJ databases">
        <authorList>
            <person name="Harrison E."/>
        </authorList>
    </citation>
    <scope>NUCLEOTIDE SEQUENCE</scope>
    <source>
        <strain evidence="6">265</strain>
    </source>
</reference>
<dbReference type="SUPFAM" id="SSF51445">
    <property type="entry name" value="(Trans)glycosidases"/>
    <property type="match status" value="1"/>
</dbReference>
<dbReference type="AlphaFoldDB" id="A0A0P0YSP2"/>
<gene>
    <name evidence="6" type="primary">wcuC</name>
</gene>
<proteinExistence type="inferred from homology"/>
<evidence type="ECO:0000259" key="5">
    <source>
        <dbReference type="Pfam" id="PF00150"/>
    </source>
</evidence>
<protein>
    <submittedName>
        <fullName evidence="6">Glycosyl hydrolase</fullName>
    </submittedName>
</protein>
<dbReference type="InterPro" id="IPR001547">
    <property type="entry name" value="Glyco_hydro_5"/>
</dbReference>
<comment type="similarity">
    <text evidence="3">Belongs to the glycosyl hydrolase 5 (cellulase A) family.</text>
</comment>
<dbReference type="GO" id="GO:0000272">
    <property type="term" value="P:polysaccharide catabolic process"/>
    <property type="evidence" value="ECO:0007669"/>
    <property type="project" value="InterPro"/>
</dbReference>
<organism evidence="6">
    <name type="scientific">Klebsiella sp. 265(1)</name>
    <dbReference type="NCBI Taxonomy" id="1497836"/>
    <lineage>
        <taxon>Bacteria</taxon>
        <taxon>Pseudomonadati</taxon>
        <taxon>Pseudomonadota</taxon>
        <taxon>Gammaproteobacteria</taxon>
        <taxon>Enterobacterales</taxon>
        <taxon>Enterobacteriaceae</taxon>
        <taxon>Klebsiella/Raoultella group</taxon>
        <taxon>Klebsiella</taxon>
    </lineage>
</organism>
<evidence type="ECO:0000256" key="4">
    <source>
        <dbReference type="SAM" id="Phobius"/>
    </source>
</evidence>
<keyword evidence="4" id="KW-1133">Transmembrane helix</keyword>
<keyword evidence="1 3" id="KW-0378">Hydrolase</keyword>
<evidence type="ECO:0000256" key="1">
    <source>
        <dbReference type="ARBA" id="ARBA00022801"/>
    </source>
</evidence>
<dbReference type="Pfam" id="PF00150">
    <property type="entry name" value="Cellulase"/>
    <property type="match status" value="1"/>
</dbReference>
<dbReference type="PANTHER" id="PTHR12631">
    <property type="entry name" value="ALPHA-L-IDURONIDASE"/>
    <property type="match status" value="1"/>
</dbReference>
<dbReference type="InterPro" id="IPR017853">
    <property type="entry name" value="GH"/>
</dbReference>